<dbReference type="Proteomes" id="UP001302000">
    <property type="component" value="Segment"/>
</dbReference>
<evidence type="ECO:0000313" key="1">
    <source>
        <dbReference type="EMBL" id="DBA35559.1"/>
    </source>
</evidence>
<organism evidence="1 2">
    <name type="scientific">Caudoviricetes sp. vir335</name>
    <dbReference type="NCBI Taxonomy" id="3068357"/>
    <lineage>
        <taxon>Viruses</taxon>
        <taxon>Duplodnaviria</taxon>
        <taxon>Heunggongvirae</taxon>
        <taxon>Uroviricota</taxon>
        <taxon>Caudoviricetes</taxon>
    </lineage>
</organism>
<sequence length="125" mass="14501">MTATTIVRGKEFILNIPEGRYRYLNRMHFCSKKTLMACGLGGLGCVPYETPALANWTIQIPTDEAEMKKREAEIWAYCIESCYPVLPRSDMPPERLGNPGMKSYMEEEREIEEATEGWRWISEMR</sequence>
<protein>
    <submittedName>
        <fullName evidence="1">Uncharacterized protein</fullName>
    </submittedName>
</protein>
<gene>
    <name evidence="1" type="ORF">vir335_00003</name>
</gene>
<reference evidence="1 2" key="1">
    <citation type="journal article" date="2023" name="Nat. Microbiol.">
        <title>A compendium of viruses from methanogenic archaea reveals their diversity and adaptations to the gut environment.</title>
        <authorList>
            <person name="Medvedeva S."/>
            <person name="Borrel G."/>
            <person name="Krupovic M."/>
            <person name="Gribaldo S."/>
        </authorList>
    </citation>
    <scope>NUCLEOTIDE SEQUENCE [LARGE SCALE GENOMIC DNA]</scope>
</reference>
<dbReference type="EMBL" id="BK063680">
    <property type="protein sequence ID" value="DBA35559.1"/>
    <property type="molecule type" value="Genomic_DNA"/>
</dbReference>
<dbReference type="RefSeq" id="YP_013605463.1">
    <property type="nucleotide sequence ID" value="NC_134205.1"/>
</dbReference>
<keyword evidence="2" id="KW-1185">Reference proteome</keyword>
<proteinExistence type="predicted"/>
<evidence type="ECO:0000313" key="2">
    <source>
        <dbReference type="Proteomes" id="UP001302000"/>
    </source>
</evidence>
<dbReference type="GeneID" id="301841480"/>
<name>A0AA87CDC0_9CAUD</name>
<accession>A0AA87CDC0</accession>